<name>A0A6A5VWY4_9PLEO</name>
<evidence type="ECO:0000259" key="1">
    <source>
        <dbReference type="Pfam" id="PF06985"/>
    </source>
</evidence>
<dbReference type="PANTHER" id="PTHR10622">
    <property type="entry name" value="HET DOMAIN-CONTAINING PROTEIN"/>
    <property type="match status" value="1"/>
</dbReference>
<dbReference type="Proteomes" id="UP000799779">
    <property type="component" value="Unassembled WGS sequence"/>
</dbReference>
<reference evidence="3" key="1">
    <citation type="journal article" date="2020" name="Stud. Mycol.">
        <title>101 Dothideomycetes genomes: a test case for predicting lifestyles and emergence of pathogens.</title>
        <authorList>
            <person name="Haridas S."/>
            <person name="Albert R."/>
            <person name="Binder M."/>
            <person name="Bloem J."/>
            <person name="Labutti K."/>
            <person name="Salamov A."/>
            <person name="Andreopoulos B."/>
            <person name="Baker S."/>
            <person name="Barry K."/>
            <person name="Bills G."/>
            <person name="Bluhm B."/>
            <person name="Cannon C."/>
            <person name="Castanera R."/>
            <person name="Culley D."/>
            <person name="Daum C."/>
            <person name="Ezra D."/>
            <person name="Gonzalez J."/>
            <person name="Henrissat B."/>
            <person name="Kuo A."/>
            <person name="Liang C."/>
            <person name="Lipzen A."/>
            <person name="Lutzoni F."/>
            <person name="Magnuson J."/>
            <person name="Mondo S."/>
            <person name="Nolan M."/>
            <person name="Ohm R."/>
            <person name="Pangilinan J."/>
            <person name="Park H.-J."/>
            <person name="Ramirez L."/>
            <person name="Alfaro M."/>
            <person name="Sun H."/>
            <person name="Tritt A."/>
            <person name="Yoshinaga Y."/>
            <person name="Zwiers L.-H."/>
            <person name="Turgeon B."/>
            <person name="Goodwin S."/>
            <person name="Spatafora J."/>
            <person name="Crous P."/>
            <person name="Grigoriev I."/>
        </authorList>
    </citation>
    <scope>NUCLEOTIDE SEQUENCE</scope>
    <source>
        <strain evidence="3">CBS 123094</strain>
    </source>
</reference>
<dbReference type="InterPro" id="IPR010730">
    <property type="entry name" value="HET"/>
</dbReference>
<evidence type="ECO:0000313" key="4">
    <source>
        <dbReference type="Proteomes" id="UP000799779"/>
    </source>
</evidence>
<gene>
    <name evidence="3" type="ORF">P154DRAFT_567688</name>
</gene>
<dbReference type="Pfam" id="PF26640">
    <property type="entry name" value="DUF8212"/>
    <property type="match status" value="1"/>
</dbReference>
<dbReference type="InterPro" id="IPR058525">
    <property type="entry name" value="DUF8212"/>
</dbReference>
<evidence type="ECO:0000259" key="2">
    <source>
        <dbReference type="Pfam" id="PF26640"/>
    </source>
</evidence>
<dbReference type="OrthoDB" id="20872at2759"/>
<dbReference type="Pfam" id="PF06985">
    <property type="entry name" value="HET"/>
    <property type="match status" value="1"/>
</dbReference>
<evidence type="ECO:0000313" key="3">
    <source>
        <dbReference type="EMBL" id="KAF1993910.1"/>
    </source>
</evidence>
<protein>
    <submittedName>
        <fullName evidence="3">HET-domain-containing protein</fullName>
    </submittedName>
</protein>
<dbReference type="EMBL" id="ML977679">
    <property type="protein sequence ID" value="KAF1993910.1"/>
    <property type="molecule type" value="Genomic_DNA"/>
</dbReference>
<dbReference type="AlphaFoldDB" id="A0A6A5VWY4"/>
<keyword evidence="4" id="KW-1185">Reference proteome</keyword>
<sequence>MRLLNTATLKVEEFIGGVLPEYAILSHTWETEEVSFQDIQTPTAAQKKGYTKIQKCCKRAREDGYKYCWIDTCCIDKTSSAELSEAINSMYRYYQQARVCYVYLSDLREEGAEDQGELQSDLRSCRWWTRGWTLQELIAPQTVEFYDSGWTEIGTKLSLDHQIMQITGIDEGVLGGENPHRRNVAVRMSWAARRTTTRLEDRAYSLMGIFGVNMSLIYGEGCRAFIRLQEEILRSQEDHTIFAWCTGPFKLFGNGNGNIRSILADSPSCFNDHEWMSWYGDTCPSVFASYDQQPLAAFHPSRYKDLHPNFARFRAFMPPTDYEPPRVTSRGFRISLPLWRKADPGWETVFERSVKPTHLGHMEHIACLTTITEQGEKALLCAWIEEDPESGLFTFSETERLFIVPGAFARLFVYRTVYIIQPETPSSLRRSISFMPRLVIVETTSPLLESFFHYQSPTWVNLEELTIFRKERMAGKREDGLKQVVPHWRGFQLGMLSRDLVDLKDEDVPDLVLGYEERNCWFTQRARVIVPGANEIDGRYEGGKTVEIRDCPLNKDRVTGILPGTSPGHPNIEIKVSIREIATGPLEIRRNRQAESGKGFAASSEECMVWMIGPRPILCLSTSTVVIFAFLVDRSTSNHSVMPLIDISTLSTFS</sequence>
<feature type="domain" description="Heterokaryon incompatibility" evidence="1">
    <location>
        <begin position="22"/>
        <end position="110"/>
    </location>
</feature>
<organism evidence="3 4">
    <name type="scientific">Amniculicola lignicola CBS 123094</name>
    <dbReference type="NCBI Taxonomy" id="1392246"/>
    <lineage>
        <taxon>Eukaryota</taxon>
        <taxon>Fungi</taxon>
        <taxon>Dikarya</taxon>
        <taxon>Ascomycota</taxon>
        <taxon>Pezizomycotina</taxon>
        <taxon>Dothideomycetes</taxon>
        <taxon>Pleosporomycetidae</taxon>
        <taxon>Pleosporales</taxon>
        <taxon>Amniculicolaceae</taxon>
        <taxon>Amniculicola</taxon>
    </lineage>
</organism>
<dbReference type="PANTHER" id="PTHR10622:SF10">
    <property type="entry name" value="HET DOMAIN-CONTAINING PROTEIN"/>
    <property type="match status" value="1"/>
</dbReference>
<feature type="domain" description="DUF8212" evidence="2">
    <location>
        <begin position="223"/>
        <end position="245"/>
    </location>
</feature>
<proteinExistence type="predicted"/>
<accession>A0A6A5VWY4</accession>